<sequence length="121" mass="13177">MLSTRISFGSQEAKGSYRSRKSRTVSGIKFDDTENFYHGSVTSTLHEMLFDPDHVAGKLCAEAVRNGYSASDIQPLIDRCEWAALAHFGSQLGDTLTEAALPSALLLFSNCRDSSLERSGA</sequence>
<name>A0A8H7E353_9EURO</name>
<dbReference type="EMBL" id="JAACFV010000065">
    <property type="protein sequence ID" value="KAF7507657.1"/>
    <property type="molecule type" value="Genomic_DNA"/>
</dbReference>
<dbReference type="AlphaFoldDB" id="A0A8H7E353"/>
<keyword evidence="2" id="KW-1185">Reference proteome</keyword>
<organism evidence="1 2">
    <name type="scientific">Endocarpon pusillum</name>
    <dbReference type="NCBI Taxonomy" id="364733"/>
    <lineage>
        <taxon>Eukaryota</taxon>
        <taxon>Fungi</taxon>
        <taxon>Dikarya</taxon>
        <taxon>Ascomycota</taxon>
        <taxon>Pezizomycotina</taxon>
        <taxon>Eurotiomycetes</taxon>
        <taxon>Chaetothyriomycetidae</taxon>
        <taxon>Verrucariales</taxon>
        <taxon>Verrucariaceae</taxon>
        <taxon>Endocarpon</taxon>
    </lineage>
</organism>
<gene>
    <name evidence="1" type="ORF">GJ744_010210</name>
</gene>
<protein>
    <submittedName>
        <fullName evidence="1">Uncharacterized protein</fullName>
    </submittedName>
</protein>
<proteinExistence type="predicted"/>
<comment type="caution">
    <text evidence="1">The sequence shown here is derived from an EMBL/GenBank/DDBJ whole genome shotgun (WGS) entry which is preliminary data.</text>
</comment>
<reference evidence="1" key="1">
    <citation type="submission" date="2020-02" db="EMBL/GenBank/DDBJ databases">
        <authorList>
            <person name="Palmer J.M."/>
        </authorList>
    </citation>
    <scope>NUCLEOTIDE SEQUENCE</scope>
    <source>
        <strain evidence="1">EPUS1.4</strain>
        <tissue evidence="1">Thallus</tissue>
    </source>
</reference>
<evidence type="ECO:0000313" key="1">
    <source>
        <dbReference type="EMBL" id="KAF7507657.1"/>
    </source>
</evidence>
<dbReference type="OrthoDB" id="5241927at2759"/>
<dbReference type="Proteomes" id="UP000606974">
    <property type="component" value="Unassembled WGS sequence"/>
</dbReference>
<accession>A0A8H7E353</accession>
<evidence type="ECO:0000313" key="2">
    <source>
        <dbReference type="Proteomes" id="UP000606974"/>
    </source>
</evidence>